<dbReference type="EMBL" id="JAVHNS010000003">
    <property type="protein sequence ID" value="KAK6360727.1"/>
    <property type="molecule type" value="Genomic_DNA"/>
</dbReference>
<evidence type="ECO:0000259" key="2">
    <source>
        <dbReference type="PROSITE" id="PS51112"/>
    </source>
</evidence>
<evidence type="ECO:0000256" key="1">
    <source>
        <dbReference type="SAM" id="MobiDB-lite"/>
    </source>
</evidence>
<reference evidence="3 4" key="1">
    <citation type="submission" date="2019-10" db="EMBL/GenBank/DDBJ databases">
        <authorList>
            <person name="Palmer J.M."/>
        </authorList>
    </citation>
    <scope>NUCLEOTIDE SEQUENCE [LARGE SCALE GENOMIC DNA]</scope>
    <source>
        <strain evidence="3 4">TWF730</strain>
    </source>
</reference>
<comment type="caution">
    <text evidence="3">The sequence shown here is derived from an EMBL/GenBank/DDBJ whole genome shotgun (WGS) entry which is preliminary data.</text>
</comment>
<feature type="region of interest" description="Disordered" evidence="1">
    <location>
        <begin position="39"/>
        <end position="80"/>
    </location>
</feature>
<dbReference type="Proteomes" id="UP001373714">
    <property type="component" value="Unassembled WGS sequence"/>
</dbReference>
<keyword evidence="4" id="KW-1185">Reference proteome</keyword>
<accession>A0AAV9VIY3</accession>
<dbReference type="NCBIfam" id="TIGR00296">
    <property type="entry name" value="TIGR00296 family protein"/>
    <property type="match status" value="1"/>
</dbReference>
<dbReference type="InterPro" id="IPR002733">
    <property type="entry name" value="AMMECR1_domain"/>
</dbReference>
<dbReference type="SUPFAM" id="SSF143447">
    <property type="entry name" value="AMMECR1-like"/>
    <property type="match status" value="1"/>
</dbReference>
<sequence>MAEKSHCLYCFDVLASSYSKKTPLTLSEVESFYNKLETSSSSLTNGNSSGTNGVVTNGTSSSSSVNGNSSSTNGVSPSHPERPLFVTWNLVKSRGKQLRGCIGTFEPQRLDDGLASYALTSAFDDTRFNPIDIKELSSLECGVSILTDFEPASHAFDWTLGTHGLRISFTYHGRRHGATYLPDVPVEQGWTQEETLVSLMRKAGWGGKSSEWQKINLQVTRYKGTKSSASYEEYKQFKEFVEEQRKR</sequence>
<dbReference type="Pfam" id="PF01871">
    <property type="entry name" value="AMMECR1"/>
    <property type="match status" value="1"/>
</dbReference>
<dbReference type="InterPro" id="IPR023473">
    <property type="entry name" value="AMMECR1"/>
</dbReference>
<evidence type="ECO:0000313" key="3">
    <source>
        <dbReference type="EMBL" id="KAK6360727.1"/>
    </source>
</evidence>
<feature type="compositionally biased region" description="Low complexity" evidence="1">
    <location>
        <begin position="39"/>
        <end position="76"/>
    </location>
</feature>
<dbReference type="AlphaFoldDB" id="A0AAV9VIY3"/>
<dbReference type="PANTHER" id="PTHR13016:SF0">
    <property type="entry name" value="AMME SYNDROME CANDIDATE GENE 1 PROTEIN"/>
    <property type="match status" value="1"/>
</dbReference>
<dbReference type="PROSITE" id="PS51112">
    <property type="entry name" value="AMMECR1"/>
    <property type="match status" value="1"/>
</dbReference>
<name>A0AAV9VIY3_9PEZI</name>
<feature type="domain" description="AMMECR1" evidence="2">
    <location>
        <begin position="1"/>
        <end position="238"/>
    </location>
</feature>
<gene>
    <name evidence="3" type="ORF">TWF730_006854</name>
</gene>
<dbReference type="InterPro" id="IPR036071">
    <property type="entry name" value="AMMECR1_dom_sf"/>
</dbReference>
<proteinExistence type="predicted"/>
<organism evidence="3 4">
    <name type="scientific">Orbilia blumenaviensis</name>
    <dbReference type="NCBI Taxonomy" id="1796055"/>
    <lineage>
        <taxon>Eukaryota</taxon>
        <taxon>Fungi</taxon>
        <taxon>Dikarya</taxon>
        <taxon>Ascomycota</taxon>
        <taxon>Pezizomycotina</taxon>
        <taxon>Orbiliomycetes</taxon>
        <taxon>Orbiliales</taxon>
        <taxon>Orbiliaceae</taxon>
        <taxon>Orbilia</taxon>
    </lineage>
</organism>
<dbReference type="PANTHER" id="PTHR13016">
    <property type="entry name" value="AMMECR1 HOMOLOG"/>
    <property type="match status" value="1"/>
</dbReference>
<dbReference type="InterPro" id="IPR027485">
    <property type="entry name" value="AMMECR1_N"/>
</dbReference>
<evidence type="ECO:0000313" key="4">
    <source>
        <dbReference type="Proteomes" id="UP001373714"/>
    </source>
</evidence>
<protein>
    <recommendedName>
        <fullName evidence="2">AMMECR1 domain-containing protein</fullName>
    </recommendedName>
</protein>
<dbReference type="Gene3D" id="3.30.700.20">
    <property type="entry name" value="Hypothetical protein ph0010, domain 1"/>
    <property type="match status" value="1"/>
</dbReference>